<feature type="domain" description="Aldehyde dehydrogenase" evidence="6">
    <location>
        <begin position="52"/>
        <end position="499"/>
    </location>
</feature>
<organism evidence="7 8">
    <name type="scientific">Acinetobacter lanii</name>
    <dbReference type="NCBI Taxonomy" id="2715163"/>
    <lineage>
        <taxon>Bacteria</taxon>
        <taxon>Pseudomonadati</taxon>
        <taxon>Pseudomonadota</taxon>
        <taxon>Gammaproteobacteria</taxon>
        <taxon>Moraxellales</taxon>
        <taxon>Moraxellaceae</taxon>
        <taxon>Acinetobacter</taxon>
    </lineage>
</organism>
<proteinExistence type="inferred from homology"/>
<dbReference type="GO" id="GO:0008911">
    <property type="term" value="F:lactaldehyde dehydrogenase (NAD+) activity"/>
    <property type="evidence" value="ECO:0007669"/>
    <property type="project" value="TreeGrafter"/>
</dbReference>
<dbReference type="KEGG" id="alj:G8D99_15355"/>
<keyword evidence="2 4" id="KW-0560">Oxidoreductase</keyword>
<evidence type="ECO:0000256" key="3">
    <source>
        <dbReference type="PROSITE-ProRule" id="PRU10007"/>
    </source>
</evidence>
<sequence>MAKASKPVEKLKQKKPKVQKSSHTASNTEIKANTLEFPLYVAGKPIFSGKWLEVKHKYSGEVYAQVALANDEILEQAIQSAVNAEHEMAQLKPFQKQKILLDCVAQFNQQREELTEILIAEGGKPRTAAAAEVERLINTFQIAADAVTQLDDGRLIPLAVTQAASAYTGMVKHVPIGAVSLISPFNFPLNLTAHKIAPAIAAGCPFVLKPASLTPVSALKIAEVLAQTDLPKGAFSILPCPREQADILVTDDRFKLLSFTGSDVVGWDMKARAGRKKVTLELGGNAAVLIEPDTEMNDALVDRLISGAYGHAGQVCISVQRILAHADIYTALKKKLIAKLKSLKASDPDLASTLVGPMIKEDEAQRLKKWLDKAVKKGTKVLAGGQVSGVLFEPTLVEGVKEELEVYKDEVFGPVAILEKYTSFEKGIQKINSSRFGLQAGVYTQNLNKMLYAWEHLQVGGVIINDIPSFRVDNMPYGGVKDSGLGREGIQSAIRDMQEERLLAIKQ</sequence>
<evidence type="ECO:0000313" key="7">
    <source>
        <dbReference type="EMBL" id="QIO10249.1"/>
    </source>
</evidence>
<protein>
    <submittedName>
        <fullName evidence="7">Aldehyde dehydrogenase family protein</fullName>
    </submittedName>
</protein>
<keyword evidence="8" id="KW-1185">Reference proteome</keyword>
<feature type="compositionally biased region" description="Basic and acidic residues" evidence="5">
    <location>
        <begin position="1"/>
        <end position="11"/>
    </location>
</feature>
<accession>A0A6G8S7T7</accession>
<dbReference type="InterPro" id="IPR016163">
    <property type="entry name" value="Ald_DH_C"/>
</dbReference>
<reference evidence="7 8" key="1">
    <citation type="submission" date="2020-03" db="EMBL/GenBank/DDBJ databases">
        <authorList>
            <person name="Zhu W."/>
        </authorList>
    </citation>
    <scope>NUCLEOTIDE SEQUENCE [LARGE SCALE GENOMIC DNA]</scope>
    <source>
        <strain evidence="7 8">185</strain>
    </source>
</reference>
<evidence type="ECO:0000256" key="4">
    <source>
        <dbReference type="RuleBase" id="RU003345"/>
    </source>
</evidence>
<comment type="similarity">
    <text evidence="1 4">Belongs to the aldehyde dehydrogenase family.</text>
</comment>
<name>A0A6G8S7T7_9GAMM</name>
<dbReference type="CDD" id="cd07147">
    <property type="entry name" value="ALDH_F21_RNP123"/>
    <property type="match status" value="1"/>
</dbReference>
<dbReference type="Gene3D" id="3.40.309.10">
    <property type="entry name" value="Aldehyde Dehydrogenase, Chain A, domain 2"/>
    <property type="match status" value="1"/>
</dbReference>
<dbReference type="Gene3D" id="3.40.605.10">
    <property type="entry name" value="Aldehyde Dehydrogenase, Chain A, domain 1"/>
    <property type="match status" value="1"/>
</dbReference>
<evidence type="ECO:0000259" key="6">
    <source>
        <dbReference type="Pfam" id="PF00171"/>
    </source>
</evidence>
<dbReference type="RefSeq" id="WP_166327370.1">
    <property type="nucleotide sequence ID" value="NZ_CP049916.1"/>
</dbReference>
<feature type="active site" evidence="3">
    <location>
        <position position="281"/>
    </location>
</feature>
<gene>
    <name evidence="7" type="ORF">G8D99_15355</name>
</gene>
<evidence type="ECO:0000256" key="2">
    <source>
        <dbReference type="ARBA" id="ARBA00023002"/>
    </source>
</evidence>
<dbReference type="SUPFAM" id="SSF53720">
    <property type="entry name" value="ALDH-like"/>
    <property type="match status" value="1"/>
</dbReference>
<evidence type="ECO:0000256" key="5">
    <source>
        <dbReference type="SAM" id="MobiDB-lite"/>
    </source>
</evidence>
<evidence type="ECO:0000256" key="1">
    <source>
        <dbReference type="ARBA" id="ARBA00009986"/>
    </source>
</evidence>
<evidence type="ECO:0000313" key="8">
    <source>
        <dbReference type="Proteomes" id="UP000501939"/>
    </source>
</evidence>
<feature type="region of interest" description="Disordered" evidence="5">
    <location>
        <begin position="1"/>
        <end position="26"/>
    </location>
</feature>
<dbReference type="Proteomes" id="UP000501939">
    <property type="component" value="Chromosome"/>
</dbReference>
<dbReference type="InterPro" id="IPR029510">
    <property type="entry name" value="Ald_DH_CS_GLU"/>
</dbReference>
<dbReference type="InterPro" id="IPR051020">
    <property type="entry name" value="ALDH-related_metabolic_enz"/>
</dbReference>
<dbReference type="PROSITE" id="PS00687">
    <property type="entry name" value="ALDEHYDE_DEHYDR_GLU"/>
    <property type="match status" value="1"/>
</dbReference>
<dbReference type="InterPro" id="IPR015590">
    <property type="entry name" value="Aldehyde_DH_dom"/>
</dbReference>
<dbReference type="EMBL" id="CP049916">
    <property type="protein sequence ID" value="QIO10249.1"/>
    <property type="molecule type" value="Genomic_DNA"/>
</dbReference>
<dbReference type="PANTHER" id="PTHR42991">
    <property type="entry name" value="ALDEHYDE DEHYDROGENASE"/>
    <property type="match status" value="1"/>
</dbReference>
<dbReference type="InterPro" id="IPR016161">
    <property type="entry name" value="Ald_DH/histidinol_DH"/>
</dbReference>
<dbReference type="AlphaFoldDB" id="A0A6G8S7T7"/>
<dbReference type="Pfam" id="PF00171">
    <property type="entry name" value="Aldedh"/>
    <property type="match status" value="1"/>
</dbReference>
<dbReference type="InterPro" id="IPR016162">
    <property type="entry name" value="Ald_DH_N"/>
</dbReference>
<dbReference type="PANTHER" id="PTHR42991:SF1">
    <property type="entry name" value="ALDEHYDE DEHYDROGENASE"/>
    <property type="match status" value="1"/>
</dbReference>